<evidence type="ECO:0000256" key="1">
    <source>
        <dbReference type="ARBA" id="ARBA00006987"/>
    </source>
</evidence>
<dbReference type="PIRSF" id="PIRSF017082">
    <property type="entry name" value="YflP"/>
    <property type="match status" value="1"/>
</dbReference>
<dbReference type="InterPro" id="IPR042100">
    <property type="entry name" value="Bug_dom1"/>
</dbReference>
<dbReference type="AlphaFoldDB" id="A0A7W8M9D2"/>
<dbReference type="InterPro" id="IPR005064">
    <property type="entry name" value="BUG"/>
</dbReference>
<comment type="caution">
    <text evidence="3">The sequence shown here is derived from an EMBL/GenBank/DDBJ whole genome shotgun (WGS) entry which is preliminary data.</text>
</comment>
<keyword evidence="3" id="KW-0675">Receptor</keyword>
<dbReference type="PANTHER" id="PTHR42928:SF5">
    <property type="entry name" value="BLR1237 PROTEIN"/>
    <property type="match status" value="1"/>
</dbReference>
<dbReference type="Gene3D" id="3.40.190.150">
    <property type="entry name" value="Bordetella uptake gene, domain 1"/>
    <property type="match status" value="1"/>
</dbReference>
<gene>
    <name evidence="3" type="ORF">HNQ70_002615</name>
</gene>
<evidence type="ECO:0000313" key="4">
    <source>
        <dbReference type="Proteomes" id="UP000532440"/>
    </source>
</evidence>
<dbReference type="CDD" id="cd07012">
    <property type="entry name" value="PBP2_Bug_TTT"/>
    <property type="match status" value="1"/>
</dbReference>
<feature type="signal peptide" evidence="2">
    <location>
        <begin position="1"/>
        <end position="27"/>
    </location>
</feature>
<keyword evidence="2" id="KW-0732">Signal</keyword>
<dbReference type="Proteomes" id="UP000532440">
    <property type="component" value="Unassembled WGS sequence"/>
</dbReference>
<organism evidence="3 4">
    <name type="scientific">Quisquiliibacterium transsilvanicum</name>
    <dbReference type="NCBI Taxonomy" id="1549638"/>
    <lineage>
        <taxon>Bacteria</taxon>
        <taxon>Pseudomonadati</taxon>
        <taxon>Pseudomonadota</taxon>
        <taxon>Betaproteobacteria</taxon>
        <taxon>Burkholderiales</taxon>
        <taxon>Burkholderiaceae</taxon>
        <taxon>Quisquiliibacterium</taxon>
    </lineage>
</organism>
<protein>
    <submittedName>
        <fullName evidence="3">Tripartite-type tricarboxylate transporter receptor subunit TctC</fullName>
    </submittedName>
</protein>
<sequence>MRATRMVRIGRRLLAAFCLMTSAGAFAQFPSRPVTIIVPATPGGILDQSSRLVAHELAPLIGQPVVVENRAGGGQIIGMQALLRAEPDGHTMVMGSVGPNAANYSLYSKLPYGPADFAPVAHVVSMSNVLLVHPGVPARTVQELVALAKASPGKLSVASSGNGTSSHLAAEMLKWRAGIDLVHVPYKGAAPAMGDLLGGQVQVMVDNLITALPQIKAGKLRALAVTAGQRVPELPDVPTVAESGYPGFEVTVWVGLLTQAKSPPEAVAYLHQNIAKVLAMPHVRQRLAEMGGASLPMSATEFGGFIQRETEKWGTVVRQAGIKVD</sequence>
<dbReference type="Gene3D" id="3.40.190.10">
    <property type="entry name" value="Periplasmic binding protein-like II"/>
    <property type="match status" value="1"/>
</dbReference>
<evidence type="ECO:0000313" key="3">
    <source>
        <dbReference type="EMBL" id="MBB5272592.1"/>
    </source>
</evidence>
<dbReference type="RefSeq" id="WP_246434956.1">
    <property type="nucleotide sequence ID" value="NZ_BAABEW010000012.1"/>
</dbReference>
<reference evidence="3 4" key="1">
    <citation type="submission" date="2020-08" db="EMBL/GenBank/DDBJ databases">
        <title>Genomic Encyclopedia of Type Strains, Phase IV (KMG-IV): sequencing the most valuable type-strain genomes for metagenomic binning, comparative biology and taxonomic classification.</title>
        <authorList>
            <person name="Goeker M."/>
        </authorList>
    </citation>
    <scope>NUCLEOTIDE SEQUENCE [LARGE SCALE GENOMIC DNA]</scope>
    <source>
        <strain evidence="3 4">DSM 29781</strain>
    </source>
</reference>
<evidence type="ECO:0000256" key="2">
    <source>
        <dbReference type="SAM" id="SignalP"/>
    </source>
</evidence>
<dbReference type="EMBL" id="JACHGB010000005">
    <property type="protein sequence ID" value="MBB5272592.1"/>
    <property type="molecule type" value="Genomic_DNA"/>
</dbReference>
<keyword evidence="4" id="KW-1185">Reference proteome</keyword>
<dbReference type="Pfam" id="PF03401">
    <property type="entry name" value="TctC"/>
    <property type="match status" value="1"/>
</dbReference>
<comment type="similarity">
    <text evidence="1">Belongs to the UPF0065 (bug) family.</text>
</comment>
<name>A0A7W8M9D2_9BURK</name>
<dbReference type="SUPFAM" id="SSF53850">
    <property type="entry name" value="Periplasmic binding protein-like II"/>
    <property type="match status" value="1"/>
</dbReference>
<accession>A0A7W8M9D2</accession>
<feature type="chain" id="PRO_5031457865" evidence="2">
    <location>
        <begin position="28"/>
        <end position="325"/>
    </location>
</feature>
<dbReference type="PANTHER" id="PTHR42928">
    <property type="entry name" value="TRICARBOXYLATE-BINDING PROTEIN"/>
    <property type="match status" value="1"/>
</dbReference>
<proteinExistence type="inferred from homology"/>